<protein>
    <submittedName>
        <fullName evidence="2">Uncharacterized protein</fullName>
    </submittedName>
</protein>
<gene>
    <name evidence="2" type="ORF">ACE5LO_01055</name>
</gene>
<feature type="coiled-coil region" evidence="1">
    <location>
        <begin position="81"/>
        <end position="117"/>
    </location>
</feature>
<accession>A0ABV5BUK8</accession>
<name>A0ABV5BUK8_9BACL</name>
<comment type="caution">
    <text evidence="2">The sequence shown here is derived from an EMBL/GenBank/DDBJ whole genome shotgun (WGS) entry which is preliminary data.</text>
</comment>
<evidence type="ECO:0000313" key="3">
    <source>
        <dbReference type="Proteomes" id="UP001580430"/>
    </source>
</evidence>
<evidence type="ECO:0000313" key="2">
    <source>
        <dbReference type="EMBL" id="MFB5758970.1"/>
    </source>
</evidence>
<proteinExistence type="predicted"/>
<reference evidence="2 3" key="1">
    <citation type="submission" date="2024-09" db="EMBL/GenBank/DDBJ databases">
        <title>Paenibacillus zeirhizospherea sp. nov., isolated from surface of the maize (Zea mays) roots in a horticulture field, Hungary.</title>
        <authorList>
            <person name="Marton D."/>
            <person name="Farkas M."/>
            <person name="Bedics A."/>
            <person name="Toth E."/>
            <person name="Tancsics A."/>
            <person name="Boka K."/>
            <person name="Marati G."/>
            <person name="Kriszt B."/>
            <person name="Cserhati M."/>
        </authorList>
    </citation>
    <scope>NUCLEOTIDE SEQUENCE [LARGE SCALE GENOMIC DNA]</scope>
    <source>
        <strain evidence="2 3">JCM 18446</strain>
    </source>
</reference>
<evidence type="ECO:0000256" key="1">
    <source>
        <dbReference type="SAM" id="Coils"/>
    </source>
</evidence>
<dbReference type="EMBL" id="JBHIRY010000001">
    <property type="protein sequence ID" value="MFB5758970.1"/>
    <property type="molecule type" value="Genomic_DNA"/>
</dbReference>
<sequence length="120" mass="14660">MNQEQVESYMEVHNRVGKLLYEIIGYIREIDDKYYEIKNITVGDNEFVIETEFLSYDGYYEFKTFRINKETLIDERRLVDLKIETDKVVKEREERKKQEEQEKLMKKIEEANTLISQYVE</sequence>
<keyword evidence="1" id="KW-0175">Coiled coil</keyword>
<dbReference type="RefSeq" id="WP_375518222.1">
    <property type="nucleotide sequence ID" value="NZ_JBHIRY010000001.1"/>
</dbReference>
<organism evidence="2 3">
    <name type="scientific">Paenibacillus medicaginis</name>
    <dbReference type="NCBI Taxonomy" id="1470560"/>
    <lineage>
        <taxon>Bacteria</taxon>
        <taxon>Bacillati</taxon>
        <taxon>Bacillota</taxon>
        <taxon>Bacilli</taxon>
        <taxon>Bacillales</taxon>
        <taxon>Paenibacillaceae</taxon>
        <taxon>Paenibacillus</taxon>
    </lineage>
</organism>
<dbReference type="Proteomes" id="UP001580430">
    <property type="component" value="Unassembled WGS sequence"/>
</dbReference>
<keyword evidence="3" id="KW-1185">Reference proteome</keyword>